<dbReference type="Pfam" id="PF03763">
    <property type="entry name" value="Remorin_C"/>
    <property type="match status" value="1"/>
</dbReference>
<comment type="similarity">
    <text evidence="1">Belongs to the remorin family.</text>
</comment>
<protein>
    <recommendedName>
        <fullName evidence="3">Remorin C-terminal domain-containing protein</fullName>
    </recommendedName>
</protein>
<name>C6T0Q6_SOYBN</name>
<dbReference type="RefSeq" id="NP_001237690.2">
    <property type="nucleotide sequence ID" value="NM_001250761.2"/>
</dbReference>
<evidence type="ECO:0000259" key="3">
    <source>
        <dbReference type="Pfam" id="PF03763"/>
    </source>
</evidence>
<reference evidence="4" key="1">
    <citation type="submission" date="2009-08" db="EMBL/GenBank/DDBJ databases">
        <authorList>
            <person name="Cheung F."/>
            <person name="Xiao Y."/>
            <person name="Chan A."/>
            <person name="Moskal W."/>
            <person name="Town C.D."/>
        </authorList>
    </citation>
    <scope>NUCLEOTIDE SEQUENCE</scope>
</reference>
<dbReference type="KEGG" id="gmx:100500158"/>
<evidence type="ECO:0000256" key="2">
    <source>
        <dbReference type="SAM" id="MobiDB-lite"/>
    </source>
</evidence>
<sequence>MRGQNGLQQVAEGGHGTTRKCGDQGSTSPCKKTHEDHQARKLSPLESRAMAWDEAERAKFMARFKREEVKIQAWENHQIRKAEMEMKKMEAEDDGSSFHALLATGKSS</sequence>
<proteinExistence type="evidence at transcript level"/>
<feature type="domain" description="Remorin C-terminal" evidence="3">
    <location>
        <begin position="46"/>
        <end position="92"/>
    </location>
</feature>
<evidence type="ECO:0000313" key="4">
    <source>
        <dbReference type="EMBL" id="ACU15090.1"/>
    </source>
</evidence>
<organism evidence="4">
    <name type="scientific">Glycine max</name>
    <name type="common">Soybean</name>
    <name type="synonym">Glycine hispida</name>
    <dbReference type="NCBI Taxonomy" id="3847"/>
    <lineage>
        <taxon>Eukaryota</taxon>
        <taxon>Viridiplantae</taxon>
        <taxon>Streptophyta</taxon>
        <taxon>Embryophyta</taxon>
        <taxon>Tracheophyta</taxon>
        <taxon>Spermatophyta</taxon>
        <taxon>Magnoliopsida</taxon>
        <taxon>eudicotyledons</taxon>
        <taxon>Gunneridae</taxon>
        <taxon>Pentapetalae</taxon>
        <taxon>rosids</taxon>
        <taxon>fabids</taxon>
        <taxon>Fabales</taxon>
        <taxon>Fabaceae</taxon>
        <taxon>Papilionoideae</taxon>
        <taxon>50 kb inversion clade</taxon>
        <taxon>NPAAA clade</taxon>
        <taxon>indigoferoid/millettioid clade</taxon>
        <taxon>Phaseoleae</taxon>
        <taxon>Glycine</taxon>
        <taxon>Glycine subgen. Soja</taxon>
    </lineage>
</organism>
<accession>C6T0Q6</accession>
<evidence type="ECO:0000256" key="1">
    <source>
        <dbReference type="ARBA" id="ARBA00005711"/>
    </source>
</evidence>
<dbReference type="PANTHER" id="PTHR31471">
    <property type="entry name" value="OS02G0116800 PROTEIN"/>
    <property type="match status" value="1"/>
</dbReference>
<feature type="region of interest" description="Disordered" evidence="2">
    <location>
        <begin position="88"/>
        <end position="108"/>
    </location>
</feature>
<dbReference type="GeneID" id="100500158"/>
<dbReference type="AlphaFoldDB" id="C6T0Q6"/>
<dbReference type="EMBL" id="BT091011">
    <property type="protein sequence ID" value="ACU15090.1"/>
    <property type="molecule type" value="mRNA"/>
</dbReference>
<dbReference type="ExpressionAtlas" id="C6T0Q6">
    <property type="expression patterns" value="baseline and differential"/>
</dbReference>
<dbReference type="PANTHER" id="PTHR31471:SF52">
    <property type="entry name" value="F12A21.28"/>
    <property type="match status" value="1"/>
</dbReference>
<dbReference type="InterPro" id="IPR005516">
    <property type="entry name" value="Remorin_C"/>
</dbReference>
<feature type="region of interest" description="Disordered" evidence="2">
    <location>
        <begin position="1"/>
        <end position="47"/>
    </location>
</feature>
<dbReference type="OrthoDB" id="687404at2759"/>